<dbReference type="AlphaFoldDB" id="A0A2H3GVB9"/>
<dbReference type="Pfam" id="PF24535">
    <property type="entry name" value="DUF7598"/>
    <property type="match status" value="1"/>
</dbReference>
<dbReference type="OMA" id="FWRIVIS"/>
<feature type="compositionally biased region" description="Basic and acidic residues" evidence="1">
    <location>
        <begin position="224"/>
        <end position="238"/>
    </location>
</feature>
<name>A0A2H3GVB9_GIBZA</name>
<evidence type="ECO:0000313" key="5">
    <source>
        <dbReference type="EMBL" id="VIO53273.1"/>
    </source>
</evidence>
<sequence length="285" mass="32361">MFGEKIRGPGMIVLQVLRVITIISLLTAAAACWVLVIKINRSTGWFFFEAMSLVLMSSATIFLIISELPFCKSYFQKNWPVFSDEHGLTWLGIGLLLIGSNILGKLNSPHNRDNKIGLPFWQLILAAGILTLTSGVLNLICSVIFRDRDINSRMIRADGSLARAKEDAKFFGKSNSNYSASFSEERPKKTFMSYFWKKDDSQSSSPPRRNISHPITRPHISQPVDHDVERNAPPHYDNDRDDDYDMDRRSPIVPAVRRPDTALHPINMRRPASPSMYSEARMSRF</sequence>
<organism evidence="4 6">
    <name type="scientific">Gibberella zeae</name>
    <name type="common">Wheat head blight fungus</name>
    <name type="synonym">Fusarium graminearum</name>
    <dbReference type="NCBI Taxonomy" id="5518"/>
    <lineage>
        <taxon>Eukaryota</taxon>
        <taxon>Fungi</taxon>
        <taxon>Dikarya</taxon>
        <taxon>Ascomycota</taxon>
        <taxon>Pezizomycotina</taxon>
        <taxon>Sordariomycetes</taxon>
        <taxon>Hypocreomycetidae</taxon>
        <taxon>Hypocreales</taxon>
        <taxon>Nectriaceae</taxon>
        <taxon>Fusarium</taxon>
    </lineage>
</organism>
<feature type="region of interest" description="Disordered" evidence="1">
    <location>
        <begin position="198"/>
        <end position="285"/>
    </location>
</feature>
<dbReference type="PROSITE" id="PS51257">
    <property type="entry name" value="PROKAR_LIPOPROTEIN"/>
    <property type="match status" value="1"/>
</dbReference>
<dbReference type="OrthoDB" id="5327148at2759"/>
<reference evidence="4" key="2">
    <citation type="submission" date="2021-03" db="EMBL/GenBank/DDBJ databases">
        <authorList>
            <person name="Alouane T."/>
            <person name="Langin T."/>
            <person name="Bonhomme L."/>
        </authorList>
    </citation>
    <scope>NUCLEOTIDE SEQUENCE</scope>
    <source>
        <strain evidence="4">MDC_Fg202</strain>
    </source>
</reference>
<feature type="transmembrane region" description="Helical" evidence="2">
    <location>
        <begin position="45"/>
        <end position="66"/>
    </location>
</feature>
<keyword evidence="2" id="KW-0472">Membrane</keyword>
<keyword evidence="2" id="KW-1133">Transmembrane helix</keyword>
<evidence type="ECO:0000259" key="3">
    <source>
        <dbReference type="Pfam" id="PF24535"/>
    </source>
</evidence>
<dbReference type="Proteomes" id="UP000746612">
    <property type="component" value="Unassembled WGS sequence"/>
</dbReference>
<evidence type="ECO:0000256" key="1">
    <source>
        <dbReference type="SAM" id="MobiDB-lite"/>
    </source>
</evidence>
<accession>A0A2H3GVB9</accession>
<keyword evidence="2" id="KW-0812">Transmembrane</keyword>
<feature type="transmembrane region" description="Helical" evidence="2">
    <location>
        <begin position="87"/>
        <end position="103"/>
    </location>
</feature>
<protein>
    <recommendedName>
        <fullName evidence="3">DUF7598 domain-containing protein</fullName>
    </recommendedName>
</protein>
<evidence type="ECO:0000313" key="4">
    <source>
        <dbReference type="EMBL" id="CAG2005995.1"/>
    </source>
</evidence>
<proteinExistence type="predicted"/>
<dbReference type="InterPro" id="IPR056019">
    <property type="entry name" value="DUF7598"/>
</dbReference>
<dbReference type="EMBL" id="CAJPIJ010000184">
    <property type="protein sequence ID" value="CAG2005995.1"/>
    <property type="molecule type" value="Genomic_DNA"/>
</dbReference>
<dbReference type="EMBL" id="CAAKMV010000055">
    <property type="protein sequence ID" value="VIO53273.1"/>
    <property type="molecule type" value="Genomic_DNA"/>
</dbReference>
<evidence type="ECO:0000256" key="2">
    <source>
        <dbReference type="SAM" id="Phobius"/>
    </source>
</evidence>
<evidence type="ECO:0000313" key="6">
    <source>
        <dbReference type="Proteomes" id="UP000746612"/>
    </source>
</evidence>
<reference evidence="5" key="1">
    <citation type="submission" date="2019-04" db="EMBL/GenBank/DDBJ databases">
        <authorList>
            <person name="Melise S."/>
            <person name="Noan J."/>
            <person name="Okalmin O."/>
        </authorList>
    </citation>
    <scope>NUCLEOTIDE SEQUENCE</scope>
    <source>
        <strain evidence="5">FN9</strain>
    </source>
</reference>
<feature type="transmembrane region" description="Helical" evidence="2">
    <location>
        <begin position="123"/>
        <end position="145"/>
    </location>
</feature>
<gene>
    <name evidence="5" type="ORF">FUG_LOCUS72870</name>
    <name evidence="4" type="ORF">MDCFG202_LOCUS518514</name>
</gene>
<feature type="transmembrane region" description="Helical" evidence="2">
    <location>
        <begin position="12"/>
        <end position="39"/>
    </location>
</feature>
<feature type="domain" description="DUF7598" evidence="3">
    <location>
        <begin position="10"/>
        <end position="144"/>
    </location>
</feature>